<dbReference type="Pfam" id="PF13704">
    <property type="entry name" value="Glyco_tranf_2_4"/>
    <property type="match status" value="1"/>
</dbReference>
<reference evidence="1" key="2">
    <citation type="submission" date="2022-08" db="EMBL/GenBank/DDBJ databases">
        <authorList>
            <person name="Iruegas-Bocardo F."/>
            <person name="Weisberg A.J."/>
            <person name="Riutta E.R."/>
            <person name="Kilday K."/>
            <person name="Bonkowski J.C."/>
            <person name="Creswell T."/>
            <person name="Daughtrey M.L."/>
            <person name="Rane K."/>
            <person name="Grunwald N.J."/>
            <person name="Chang J.H."/>
            <person name="Putnam M.L."/>
        </authorList>
    </citation>
    <scope>NUCLEOTIDE SEQUENCE</scope>
    <source>
        <strain evidence="1">22-338</strain>
    </source>
</reference>
<dbReference type="Proteomes" id="UP001140230">
    <property type="component" value="Unassembled WGS sequence"/>
</dbReference>
<evidence type="ECO:0000313" key="1">
    <source>
        <dbReference type="EMBL" id="MDC8640433.1"/>
    </source>
</evidence>
<comment type="caution">
    <text evidence="1">The sequence shown here is derived from an EMBL/GenBank/DDBJ whole genome shotgun (WGS) entry which is preliminary data.</text>
</comment>
<dbReference type="InterPro" id="IPR044224">
    <property type="entry name" value="KOBITO1-like"/>
</dbReference>
<proteinExistence type="predicted"/>
<name>A0A9X4BVX0_9XANT</name>
<dbReference type="EMBL" id="JANWTP010000123">
    <property type="protein sequence ID" value="MDC8640433.1"/>
    <property type="molecule type" value="Genomic_DNA"/>
</dbReference>
<dbReference type="GO" id="GO:0030244">
    <property type="term" value="P:cellulose biosynthetic process"/>
    <property type="evidence" value="ECO:0007669"/>
    <property type="project" value="InterPro"/>
</dbReference>
<accession>A0A9X4BVX0</accession>
<dbReference type="AlphaFoldDB" id="A0A9X4BVX0"/>
<dbReference type="PANTHER" id="PTHR46701">
    <property type="entry name" value="GLYCOSYLTRANSFERASE-LIKE KOBITO 1"/>
    <property type="match status" value="1"/>
</dbReference>
<gene>
    <name evidence="1" type="ORF">NY667_22185</name>
</gene>
<dbReference type="RefSeq" id="WP_273664685.1">
    <property type="nucleotide sequence ID" value="NZ_CP168178.1"/>
</dbReference>
<protein>
    <submittedName>
        <fullName evidence="1">Glycosyltransferase family 2 protein</fullName>
    </submittedName>
</protein>
<sequence length="336" mass="38530">MRAAGAYLDNFARYHLAIGFAHLYLFLDDPAEAVPDWLRSEPRVSLIRRDDALETAWRRIALEHELIGFAHQWREREVMARQLLNVKIAIDLALRASQSWLLHIDVDELFHCAGSTVAEHFRHAEALGLRQVHYANHELVPLSWQPGDIVREETLFKLSPACVDDERKRWFLSRFPRRPRYFNYYHWGKAAARVDAGLLPGMTVHEFTVPGQALPSLADAFQPSTRAYRQPTLQSDPCILHYAIAGFDEFVRKYRVLGRFADRWFGNGVDIQTAIPFHLAARDAVGAADADLAKRFFQDNVLFSSSEIDELIERGVCRHFPRPARLLLEASEAKMA</sequence>
<evidence type="ECO:0000313" key="2">
    <source>
        <dbReference type="Proteomes" id="UP001140230"/>
    </source>
</evidence>
<dbReference type="PANTHER" id="PTHR46701:SF7">
    <property type="entry name" value="GLYCOSYLTRANSFERASE-LIKE KOBITO 1"/>
    <property type="match status" value="1"/>
</dbReference>
<reference evidence="1" key="1">
    <citation type="journal article" date="2022" name="Phytopathology">
        <title>Whole genome sequencing-based tracing of a 2022 introduction and outbreak of Xanthomonas hortorum pv. pelargonii.</title>
        <authorList>
            <person name="Iruegas Bocardo F."/>
            <person name="Weisberg A.J."/>
            <person name="Riutta E.R."/>
            <person name="Kilday K.B."/>
            <person name="Bonkowski J.C."/>
            <person name="Creswell T.C."/>
            <person name="Daughtrey M."/>
            <person name="Rane K.K."/>
            <person name="Grunwald N.J."/>
            <person name="Chang J.H."/>
            <person name="Putnam M."/>
        </authorList>
    </citation>
    <scope>NUCLEOTIDE SEQUENCE</scope>
    <source>
        <strain evidence="1">22-338</strain>
    </source>
</reference>
<dbReference type="GO" id="GO:0009737">
    <property type="term" value="P:response to abscisic acid"/>
    <property type="evidence" value="ECO:0007669"/>
    <property type="project" value="InterPro"/>
</dbReference>
<organism evidence="1 2">
    <name type="scientific">Xanthomonas hortorum pv. hederae</name>
    <dbReference type="NCBI Taxonomy" id="453603"/>
    <lineage>
        <taxon>Bacteria</taxon>
        <taxon>Pseudomonadati</taxon>
        <taxon>Pseudomonadota</taxon>
        <taxon>Gammaproteobacteria</taxon>
        <taxon>Lysobacterales</taxon>
        <taxon>Lysobacteraceae</taxon>
        <taxon>Xanthomonas</taxon>
    </lineage>
</organism>